<dbReference type="AlphaFoldDB" id="A0A6V7UAG0"/>
<evidence type="ECO:0000256" key="1">
    <source>
        <dbReference type="SAM" id="Coils"/>
    </source>
</evidence>
<comment type="caution">
    <text evidence="2">The sequence shown here is derived from an EMBL/GenBank/DDBJ whole genome shotgun (WGS) entry which is preliminary data.</text>
</comment>
<protein>
    <submittedName>
        <fullName evidence="2">Uncharacterized protein</fullName>
    </submittedName>
</protein>
<organism evidence="2 3">
    <name type="scientific">Meloidogyne enterolobii</name>
    <name type="common">Root-knot nematode worm</name>
    <name type="synonym">Meloidogyne mayaguensis</name>
    <dbReference type="NCBI Taxonomy" id="390850"/>
    <lineage>
        <taxon>Eukaryota</taxon>
        <taxon>Metazoa</taxon>
        <taxon>Ecdysozoa</taxon>
        <taxon>Nematoda</taxon>
        <taxon>Chromadorea</taxon>
        <taxon>Rhabditida</taxon>
        <taxon>Tylenchina</taxon>
        <taxon>Tylenchomorpha</taxon>
        <taxon>Tylenchoidea</taxon>
        <taxon>Meloidogynidae</taxon>
        <taxon>Meloidogyninae</taxon>
        <taxon>Meloidogyne</taxon>
    </lineage>
</organism>
<accession>A0A6V7UAG0</accession>
<evidence type="ECO:0000313" key="2">
    <source>
        <dbReference type="EMBL" id="CAD2151538.1"/>
    </source>
</evidence>
<gene>
    <name evidence="2" type="ORF">MENT_LOCUS10433</name>
</gene>
<dbReference type="Gene3D" id="1.20.5.340">
    <property type="match status" value="1"/>
</dbReference>
<dbReference type="Proteomes" id="UP000580250">
    <property type="component" value="Unassembled WGS sequence"/>
</dbReference>
<dbReference type="EMBL" id="CAJEWN010000048">
    <property type="protein sequence ID" value="CAD2151538.1"/>
    <property type="molecule type" value="Genomic_DNA"/>
</dbReference>
<evidence type="ECO:0000313" key="3">
    <source>
        <dbReference type="Proteomes" id="UP000580250"/>
    </source>
</evidence>
<dbReference type="OrthoDB" id="5917859at2759"/>
<sequence length="123" mass="14728">MHRSTLLDEAHHKIGELERRLEGNLPLINGSEYSKQLSEMEKKYNDTKWRLGEVEAELNSLKNREQHLNNELSKNIELKSKVEWRLGEVMQYLNDAKWRIGELESSIEHRNQQLQKLIYSDYY</sequence>
<keyword evidence="1" id="KW-0175">Coiled coil</keyword>
<name>A0A6V7UAG0_MELEN</name>
<dbReference type="SUPFAM" id="SSF57997">
    <property type="entry name" value="Tropomyosin"/>
    <property type="match status" value="1"/>
</dbReference>
<proteinExistence type="predicted"/>
<feature type="coiled-coil region" evidence="1">
    <location>
        <begin position="37"/>
        <end position="71"/>
    </location>
</feature>
<reference evidence="2 3" key="1">
    <citation type="submission" date="2020-08" db="EMBL/GenBank/DDBJ databases">
        <authorList>
            <person name="Koutsovoulos G."/>
            <person name="Danchin GJ E."/>
        </authorList>
    </citation>
    <scope>NUCLEOTIDE SEQUENCE [LARGE SCALE GENOMIC DNA]</scope>
</reference>